<dbReference type="EMBL" id="FNYK01000003">
    <property type="protein sequence ID" value="SEI42605.1"/>
    <property type="molecule type" value="Genomic_DNA"/>
</dbReference>
<evidence type="ECO:0000313" key="2">
    <source>
        <dbReference type="Proteomes" id="UP000183028"/>
    </source>
</evidence>
<keyword evidence="2" id="KW-1185">Reference proteome</keyword>
<proteinExistence type="predicted"/>
<gene>
    <name evidence="1" type="ORF">SAMN04487834_100381</name>
</gene>
<organism evidence="1 2">
    <name type="scientific">Sharpea azabuensis</name>
    <dbReference type="NCBI Taxonomy" id="322505"/>
    <lineage>
        <taxon>Bacteria</taxon>
        <taxon>Bacillati</taxon>
        <taxon>Bacillota</taxon>
        <taxon>Erysipelotrichia</taxon>
        <taxon>Erysipelotrichales</taxon>
        <taxon>Coprobacillaceae</taxon>
        <taxon>Sharpea</taxon>
    </lineage>
</organism>
<dbReference type="AlphaFoldDB" id="A0A1H6QTL6"/>
<reference evidence="2" key="1">
    <citation type="submission" date="2016-10" db="EMBL/GenBank/DDBJ databases">
        <authorList>
            <person name="Varghese N."/>
        </authorList>
    </citation>
    <scope>NUCLEOTIDE SEQUENCE [LARGE SCALE GENOMIC DNA]</scope>
    <source>
        <strain evidence="2">DSM 20406</strain>
    </source>
</reference>
<sequence length="93" mass="10624">MEKMRVGKDAYMGLPDNFGGVNHMIVGAPGSGKTRYLLEPMLLQMNTYSHLIVDIKDSLYPRLHKSLEDMAYDYYLSGSKMDISKLKLFTEED</sequence>
<evidence type="ECO:0008006" key="3">
    <source>
        <dbReference type="Google" id="ProtNLM"/>
    </source>
</evidence>
<dbReference type="Proteomes" id="UP000183028">
    <property type="component" value="Unassembled WGS sequence"/>
</dbReference>
<dbReference type="OrthoDB" id="9766496at2"/>
<evidence type="ECO:0000313" key="1">
    <source>
        <dbReference type="EMBL" id="SEI42605.1"/>
    </source>
</evidence>
<dbReference type="GeneID" id="54119426"/>
<dbReference type="RefSeq" id="WP_033162012.1">
    <property type="nucleotide sequence ID" value="NZ_FNYK01000003.1"/>
</dbReference>
<accession>A0A1H6QTL6</accession>
<name>A0A1H6QTL6_9FIRM</name>
<protein>
    <recommendedName>
        <fullName evidence="3">Type IV secretory system Conjugative DNA transfer</fullName>
    </recommendedName>
</protein>